<sequence>MAVSKAKDSGDEAPQPRTEDEVKRLRDAVLFAWEHLHTVVKNNGGSGSASDAAPPSSLQQVAQQLITKPAAAAGLPKYDATTTKPTSLNDRQCTTVVRARSRL</sequence>
<accession>A0AAD5IVB3</accession>
<dbReference type="AlphaFoldDB" id="A0AAD5IVB3"/>
<feature type="region of interest" description="Disordered" evidence="1">
    <location>
        <begin position="41"/>
        <end position="62"/>
    </location>
</feature>
<feature type="compositionally biased region" description="Low complexity" evidence="1">
    <location>
        <begin position="48"/>
        <end position="57"/>
    </location>
</feature>
<protein>
    <submittedName>
        <fullName evidence="2">Uncharacterized protein</fullName>
    </submittedName>
</protein>
<feature type="compositionally biased region" description="Basic and acidic residues" evidence="1">
    <location>
        <begin position="1"/>
        <end position="10"/>
    </location>
</feature>
<name>A0AAD5IVB3_ACENE</name>
<comment type="caution">
    <text evidence="2">The sequence shown here is derived from an EMBL/GenBank/DDBJ whole genome shotgun (WGS) entry which is preliminary data.</text>
</comment>
<dbReference type="Proteomes" id="UP001064489">
    <property type="component" value="Chromosome 5"/>
</dbReference>
<reference evidence="2" key="1">
    <citation type="journal article" date="2022" name="Plant J.">
        <title>Strategies of tolerance reflected in two North American maple genomes.</title>
        <authorList>
            <person name="McEvoy S.L."/>
            <person name="Sezen U.U."/>
            <person name="Trouern-Trend A."/>
            <person name="McMahon S.M."/>
            <person name="Schaberg P.G."/>
            <person name="Yang J."/>
            <person name="Wegrzyn J.L."/>
            <person name="Swenson N.G."/>
        </authorList>
    </citation>
    <scope>NUCLEOTIDE SEQUENCE</scope>
    <source>
        <strain evidence="2">91603</strain>
    </source>
</reference>
<evidence type="ECO:0000256" key="1">
    <source>
        <dbReference type="SAM" id="MobiDB-lite"/>
    </source>
</evidence>
<feature type="region of interest" description="Disordered" evidence="1">
    <location>
        <begin position="1"/>
        <end position="22"/>
    </location>
</feature>
<evidence type="ECO:0000313" key="3">
    <source>
        <dbReference type="Proteomes" id="UP001064489"/>
    </source>
</evidence>
<dbReference type="EMBL" id="JAJSOW010000102">
    <property type="protein sequence ID" value="KAI9177870.1"/>
    <property type="molecule type" value="Genomic_DNA"/>
</dbReference>
<reference evidence="2" key="2">
    <citation type="submission" date="2023-02" db="EMBL/GenBank/DDBJ databases">
        <authorList>
            <person name="Swenson N.G."/>
            <person name="Wegrzyn J.L."/>
            <person name="Mcevoy S.L."/>
        </authorList>
    </citation>
    <scope>NUCLEOTIDE SEQUENCE</scope>
    <source>
        <strain evidence="2">91603</strain>
        <tissue evidence="2">Leaf</tissue>
    </source>
</reference>
<gene>
    <name evidence="2" type="ORF">LWI28_020130</name>
</gene>
<organism evidence="2 3">
    <name type="scientific">Acer negundo</name>
    <name type="common">Box elder</name>
    <dbReference type="NCBI Taxonomy" id="4023"/>
    <lineage>
        <taxon>Eukaryota</taxon>
        <taxon>Viridiplantae</taxon>
        <taxon>Streptophyta</taxon>
        <taxon>Embryophyta</taxon>
        <taxon>Tracheophyta</taxon>
        <taxon>Spermatophyta</taxon>
        <taxon>Magnoliopsida</taxon>
        <taxon>eudicotyledons</taxon>
        <taxon>Gunneridae</taxon>
        <taxon>Pentapetalae</taxon>
        <taxon>rosids</taxon>
        <taxon>malvids</taxon>
        <taxon>Sapindales</taxon>
        <taxon>Sapindaceae</taxon>
        <taxon>Hippocastanoideae</taxon>
        <taxon>Acereae</taxon>
        <taxon>Acer</taxon>
    </lineage>
</organism>
<keyword evidence="3" id="KW-1185">Reference proteome</keyword>
<evidence type="ECO:0000313" key="2">
    <source>
        <dbReference type="EMBL" id="KAI9177870.1"/>
    </source>
</evidence>
<proteinExistence type="predicted"/>